<feature type="transmembrane region" description="Helical" evidence="1">
    <location>
        <begin position="12"/>
        <end position="33"/>
    </location>
</feature>
<dbReference type="EMBL" id="CP071796">
    <property type="protein sequence ID" value="QTD46263.1"/>
    <property type="molecule type" value="Genomic_DNA"/>
</dbReference>
<feature type="transmembrane region" description="Helical" evidence="1">
    <location>
        <begin position="121"/>
        <end position="140"/>
    </location>
</feature>
<keyword evidence="1" id="KW-0472">Membrane</keyword>
<feature type="transmembrane region" description="Helical" evidence="1">
    <location>
        <begin position="45"/>
        <end position="66"/>
    </location>
</feature>
<keyword evidence="3" id="KW-1185">Reference proteome</keyword>
<organism evidence="2 3">
    <name type="scientific">Ottowia testudinis</name>
    <dbReference type="NCBI Taxonomy" id="2816950"/>
    <lineage>
        <taxon>Bacteria</taxon>
        <taxon>Pseudomonadati</taxon>
        <taxon>Pseudomonadota</taxon>
        <taxon>Betaproteobacteria</taxon>
        <taxon>Burkholderiales</taxon>
        <taxon>Comamonadaceae</taxon>
        <taxon>Ottowia</taxon>
    </lineage>
</organism>
<name>A0A975H3V2_9BURK</name>
<dbReference type="AlphaFoldDB" id="A0A975H3V2"/>
<keyword evidence="1" id="KW-1133">Transmembrane helix</keyword>
<sequence>MTTLELLDPAAVFRWASVLAIFGWVLLAAAAFVPEGAQRDWCVRAGGTWVPALLCLIYAITLVQHWSSAPGGHFGSLHGVVTLFASSGKLLGGWIHFLAFDLLVGGWVIRQVLAIGQPRWWLCAVLPLLFMFGPVGWLVYRLASAAHGAAPRQMA</sequence>
<dbReference type="Proteomes" id="UP000663903">
    <property type="component" value="Chromosome"/>
</dbReference>
<reference evidence="2" key="1">
    <citation type="submission" date="2021-03" db="EMBL/GenBank/DDBJ databases">
        <title>Ottowia sp. 27C isolated from the cloaca of a Giant Asian pond turtle (Heosemys grandis).</title>
        <authorList>
            <person name="Spergser J."/>
            <person name="Busse H.-J."/>
        </authorList>
    </citation>
    <scope>NUCLEOTIDE SEQUENCE</scope>
    <source>
        <strain evidence="2">27C</strain>
    </source>
</reference>
<evidence type="ECO:0000313" key="2">
    <source>
        <dbReference type="EMBL" id="QTD46263.1"/>
    </source>
</evidence>
<keyword evidence="1" id="KW-0812">Transmembrane</keyword>
<proteinExistence type="predicted"/>
<dbReference type="InterPro" id="IPR025461">
    <property type="entry name" value="ABA4-like"/>
</dbReference>
<dbReference type="Pfam" id="PF14108">
    <property type="entry name" value="ABA4-like"/>
    <property type="match status" value="1"/>
</dbReference>
<dbReference type="RefSeq" id="WP_208010162.1">
    <property type="nucleotide sequence ID" value="NZ_CP071796.1"/>
</dbReference>
<dbReference type="KEGG" id="otd:J1M35_05005"/>
<evidence type="ECO:0000256" key="1">
    <source>
        <dbReference type="SAM" id="Phobius"/>
    </source>
</evidence>
<accession>A0A975H3V2</accession>
<feature type="transmembrane region" description="Helical" evidence="1">
    <location>
        <begin position="91"/>
        <end position="109"/>
    </location>
</feature>
<protein>
    <submittedName>
        <fullName evidence="2">DUF4281 domain-containing protein</fullName>
    </submittedName>
</protein>
<evidence type="ECO:0000313" key="3">
    <source>
        <dbReference type="Proteomes" id="UP000663903"/>
    </source>
</evidence>
<gene>
    <name evidence="2" type="ORF">J1M35_05005</name>
</gene>